<evidence type="ECO:0000313" key="2">
    <source>
        <dbReference type="Proteomes" id="UP000076420"/>
    </source>
</evidence>
<dbReference type="GO" id="GO:0043240">
    <property type="term" value="C:Fanconi anaemia nuclear complex"/>
    <property type="evidence" value="ECO:0007669"/>
    <property type="project" value="InterPro"/>
</dbReference>
<dbReference type="PANTHER" id="PTHR14890">
    <property type="entry name" value="FANCONI ANEMIA CORE COMPLEX-ASSOCIATED PROTEIN 100"/>
    <property type="match status" value="1"/>
</dbReference>
<protein>
    <recommendedName>
        <fullName evidence="3">Fanconi anemia core complex-associated protein 100</fullName>
    </recommendedName>
</protein>
<proteinExistence type="predicted"/>
<sequence>MASIPQFAVVTTFGKYVNILEKNTKHTVVVEAPYVLKAAALSTHQGVTFACLTTLDDKLWTVSLVQAPKQISDSVCCEDEEDFMDSDDIFGELLDPNNDGETCHQEWLQLHSDPNVTKITVKADDLLYRSDLPILDVALWNNLVAIIHEDSDKSILRVFRIEEQEISHKMKRLLKVMQNIDLGVNANLFKGEARQKRLYFVLQQEKFSGSQNYSPSLVHLPKAMFISLFGREASVFNSPVLLVCLNSGKVMSHVIGHNKHQSSSPRLPVICQLNSDIVTVCQVFVKWPEEQNGQTQDIISALSSALQAKNPRLNKDSEKEAETEVGFLIISVNGECCLIVSQGQETSSPSVLLFSLPSEVHSCIVQGRQLVYSTQNSVEVCELKLRQVPGHCQLSVVPESKTLLRKVKISNLVSCLSDGHKNEDDTVVAVTNDLKVLEISIRSEEPNISLEASSLSFSDILHNIGQCTEKIKEIKTKSSSLDSFVVQMNILASLKQGHEDLSSKQQTRQAEPIISCSCDIVSTIDGYNRHWALNIGLLNQSSVALSSDWSLTVLVCPLDPVEHQQEHISKVHTFSLSKGLPSKSRLEFHVPVNTFVLGKTCPKLLVTLSLVLHFKNLNFLPDSLKNQSQKGICVFLTSKTLDILNFVYQLPPGDTSQATGNINEGCVYKCVNQLAEARVKGSISSFATVSCSLSTTVGIPTAADLISMTSLARKFASSCDVLELLLPLLDKGLFTNSSCQLQMPSGALLAISVGNTTQDPDLVRLSHDLKYFVTIRSSDVVLLSEMRDAVKNKLEINHKLGDKLETRSKVELQQILDRAEIVKEFLCQCQGLMNSSNENVSKLACDMLNKFESVECLI</sequence>
<dbReference type="Proteomes" id="UP000076420">
    <property type="component" value="Unassembled WGS sequence"/>
</dbReference>
<gene>
    <name evidence="1" type="primary">106065396</name>
</gene>
<dbReference type="GO" id="GO:0005654">
    <property type="term" value="C:nucleoplasm"/>
    <property type="evidence" value="ECO:0007669"/>
    <property type="project" value="TreeGrafter"/>
</dbReference>
<name>A0A2C9M318_BIOGL</name>
<dbReference type="VEuPathDB" id="VectorBase:BGLB037919"/>
<evidence type="ECO:0008006" key="3">
    <source>
        <dbReference type="Google" id="ProtNLM"/>
    </source>
</evidence>
<accession>A0A2C9M318</accession>
<organism evidence="1 2">
    <name type="scientific">Biomphalaria glabrata</name>
    <name type="common">Bloodfluke planorb</name>
    <name type="synonym">Freshwater snail</name>
    <dbReference type="NCBI Taxonomy" id="6526"/>
    <lineage>
        <taxon>Eukaryota</taxon>
        <taxon>Metazoa</taxon>
        <taxon>Spiralia</taxon>
        <taxon>Lophotrochozoa</taxon>
        <taxon>Mollusca</taxon>
        <taxon>Gastropoda</taxon>
        <taxon>Heterobranchia</taxon>
        <taxon>Euthyneura</taxon>
        <taxon>Panpulmonata</taxon>
        <taxon>Hygrophila</taxon>
        <taxon>Lymnaeoidea</taxon>
        <taxon>Planorbidae</taxon>
        <taxon>Biomphalaria</taxon>
    </lineage>
</organism>
<dbReference type="STRING" id="6526.A0A2C9M318"/>
<dbReference type="EnsemblMetazoa" id="BGLB037919-RA">
    <property type="protein sequence ID" value="BGLB037919-PA"/>
    <property type="gene ID" value="BGLB037919"/>
</dbReference>
<dbReference type="VEuPathDB" id="VectorBase:BGLAX_046888"/>
<dbReference type="KEGG" id="bgt:106065396"/>
<reference evidence="1" key="1">
    <citation type="submission" date="2020-05" db="UniProtKB">
        <authorList>
            <consortium name="EnsemblMetazoa"/>
        </authorList>
    </citation>
    <scope>IDENTIFICATION</scope>
    <source>
        <strain evidence="1">BB02</strain>
    </source>
</reference>
<dbReference type="InterPro" id="IPR029251">
    <property type="entry name" value="Faap100"/>
</dbReference>
<dbReference type="AlphaFoldDB" id="A0A2C9M318"/>
<dbReference type="GO" id="GO:0036297">
    <property type="term" value="P:interstrand cross-link repair"/>
    <property type="evidence" value="ECO:0007669"/>
    <property type="project" value="InterPro"/>
</dbReference>
<dbReference type="PANTHER" id="PTHR14890:SF1">
    <property type="entry name" value="FANCONI ANEMIA CORE COMPLEX-ASSOCIATED PROTEIN 100"/>
    <property type="match status" value="1"/>
</dbReference>
<dbReference type="OrthoDB" id="6076436at2759"/>
<evidence type="ECO:0000313" key="1">
    <source>
        <dbReference type="EnsemblMetazoa" id="BGLB037919-PA"/>
    </source>
</evidence>